<dbReference type="PANTHER" id="PTHR45691:SF4">
    <property type="entry name" value="PROTEIN DIAPHANOUS HOMOLOG 1"/>
    <property type="match status" value="1"/>
</dbReference>
<dbReference type="Pfam" id="PF02181">
    <property type="entry name" value="FH2"/>
    <property type="match status" value="1"/>
</dbReference>
<dbReference type="Proteomes" id="UP001482620">
    <property type="component" value="Unassembled WGS sequence"/>
</dbReference>
<feature type="compositionally biased region" description="Pro residues" evidence="1">
    <location>
        <begin position="1"/>
        <end position="40"/>
    </location>
</feature>
<reference evidence="3 4" key="1">
    <citation type="submission" date="2021-06" db="EMBL/GenBank/DDBJ databases">
        <authorList>
            <person name="Palmer J.M."/>
        </authorList>
    </citation>
    <scope>NUCLEOTIDE SEQUENCE [LARGE SCALE GENOMIC DNA]</scope>
    <source>
        <strain evidence="4">if_2019</strain>
        <tissue evidence="3">Muscle</tissue>
    </source>
</reference>
<keyword evidence="4" id="KW-1185">Reference proteome</keyword>
<dbReference type="InterPro" id="IPR015425">
    <property type="entry name" value="FH2_Formin"/>
</dbReference>
<sequence length="153" mass="16938">MPGPPPPPPGMGPPPPPPLPGGPGIPPPPPGPGMPPPPPFGMGGWVASAPPPLPFGLQPKKEYKPEVQLKRANWSKIEPEDLSENSFWTKAKEEQFQSNELFAKLTLTFSSQTKTNKDFVFGGRYRLKSAPWIAQLAKEREKEQVTERRRWVK</sequence>
<evidence type="ECO:0000313" key="3">
    <source>
        <dbReference type="EMBL" id="MEQ2232837.1"/>
    </source>
</evidence>
<feature type="domain" description="FH2" evidence="2">
    <location>
        <begin position="59"/>
        <end position="153"/>
    </location>
</feature>
<feature type="region of interest" description="Disordered" evidence="1">
    <location>
        <begin position="1"/>
        <end position="64"/>
    </location>
</feature>
<dbReference type="PROSITE" id="PS51444">
    <property type="entry name" value="FH2"/>
    <property type="match status" value="1"/>
</dbReference>
<proteinExistence type="predicted"/>
<dbReference type="EMBL" id="JAHRIQ010036122">
    <property type="protein sequence ID" value="MEQ2232837.1"/>
    <property type="molecule type" value="Genomic_DNA"/>
</dbReference>
<evidence type="ECO:0000256" key="1">
    <source>
        <dbReference type="SAM" id="MobiDB-lite"/>
    </source>
</evidence>
<dbReference type="Gene3D" id="6.10.30.30">
    <property type="match status" value="1"/>
</dbReference>
<gene>
    <name evidence="3" type="ORF">ILYODFUR_015539</name>
</gene>
<dbReference type="InterPro" id="IPR051412">
    <property type="entry name" value="Formin_Homology_Diaphanous_sf"/>
</dbReference>
<dbReference type="PANTHER" id="PTHR45691">
    <property type="entry name" value="PROTEIN DIAPHANOUS"/>
    <property type="match status" value="1"/>
</dbReference>
<organism evidence="3 4">
    <name type="scientific">Ilyodon furcidens</name>
    <name type="common">goldbreast splitfin</name>
    <dbReference type="NCBI Taxonomy" id="33524"/>
    <lineage>
        <taxon>Eukaryota</taxon>
        <taxon>Metazoa</taxon>
        <taxon>Chordata</taxon>
        <taxon>Craniata</taxon>
        <taxon>Vertebrata</taxon>
        <taxon>Euteleostomi</taxon>
        <taxon>Actinopterygii</taxon>
        <taxon>Neopterygii</taxon>
        <taxon>Teleostei</taxon>
        <taxon>Neoteleostei</taxon>
        <taxon>Acanthomorphata</taxon>
        <taxon>Ovalentaria</taxon>
        <taxon>Atherinomorphae</taxon>
        <taxon>Cyprinodontiformes</taxon>
        <taxon>Goodeidae</taxon>
        <taxon>Ilyodon</taxon>
    </lineage>
</organism>
<evidence type="ECO:0000259" key="2">
    <source>
        <dbReference type="PROSITE" id="PS51444"/>
    </source>
</evidence>
<comment type="caution">
    <text evidence="3">The sequence shown here is derived from an EMBL/GenBank/DDBJ whole genome shotgun (WGS) entry which is preliminary data.</text>
</comment>
<protein>
    <recommendedName>
        <fullName evidence="2">FH2 domain-containing protein</fullName>
    </recommendedName>
</protein>
<evidence type="ECO:0000313" key="4">
    <source>
        <dbReference type="Proteomes" id="UP001482620"/>
    </source>
</evidence>
<name>A0ABV0TMZ1_9TELE</name>
<accession>A0ABV0TMZ1</accession>
<dbReference type="SUPFAM" id="SSF101447">
    <property type="entry name" value="Formin homology 2 domain (FH2 domain)"/>
    <property type="match status" value="1"/>
</dbReference>